<dbReference type="EMBL" id="CAEZUO010000044">
    <property type="protein sequence ID" value="CAB4607203.1"/>
    <property type="molecule type" value="Genomic_DNA"/>
</dbReference>
<dbReference type="InterPro" id="IPR000644">
    <property type="entry name" value="CBS_dom"/>
</dbReference>
<feature type="domain" description="CBS" evidence="1">
    <location>
        <begin position="378"/>
        <end position="434"/>
    </location>
</feature>
<dbReference type="Gene3D" id="3.10.580.10">
    <property type="entry name" value="CBS-domain"/>
    <property type="match status" value="1"/>
</dbReference>
<proteinExistence type="predicted"/>
<dbReference type="EMBL" id="CAEZVK010000044">
    <property type="protein sequence ID" value="CAB4628364.1"/>
    <property type="molecule type" value="Genomic_DNA"/>
</dbReference>
<dbReference type="Pfam" id="PF03448">
    <property type="entry name" value="MgtE_N"/>
    <property type="match status" value="1"/>
</dbReference>
<dbReference type="Gene3D" id="1.25.60.10">
    <property type="entry name" value="MgtE N-terminal domain-like"/>
    <property type="match status" value="1"/>
</dbReference>
<dbReference type="PROSITE" id="PS51371">
    <property type="entry name" value="CBS"/>
    <property type="match status" value="1"/>
</dbReference>
<dbReference type="InterPro" id="IPR006669">
    <property type="entry name" value="MgtE_transporter"/>
</dbReference>
<dbReference type="GO" id="GO:0015095">
    <property type="term" value="F:magnesium ion transmembrane transporter activity"/>
    <property type="evidence" value="ECO:0007669"/>
    <property type="project" value="InterPro"/>
</dbReference>
<sequence length="444" mass="49177">MPQTLNAPRAIAQRRKQRTKRLLALEAVAESLLSVSGLTGAPVVHSSGIEVGRLVDLVVRWEGEPYPPLTGLVVRVGRQLTWVSADKIGELEQRRIVLRSAKVDLREFARRDNEVKLVDDVIDHQMVDVDGVRVFRAADLFLARVGGGYRLVGADVGFSTLVRRLGPARWRVRPHPDRVIDWAAIQPFSDPGEPVRLSRANSELRRLRPGELADLLEELGRSQRQELLAALDAETAADALEEMEPDELAVLLRDADPEQAASLLAEMEPDEAAEALRDLDDETREELLAVMDQEDAEVLVRLVGYDEETAGGLMTTALFMFDADLTVADARERLEEAEDIARLESVLVLDGDGTLLDDILMIDLFMASPDDTLRSLIGSPWPVTVTVEAPIEDVIESFVENRGSSIVVVDEHSRPIGRILADDVVDALIPQHESNRRPFTRLLA</sequence>
<name>A0A6J6H463_9ZZZZ</name>
<organism evidence="2">
    <name type="scientific">freshwater metagenome</name>
    <dbReference type="NCBI Taxonomy" id="449393"/>
    <lineage>
        <taxon>unclassified sequences</taxon>
        <taxon>metagenomes</taxon>
        <taxon>ecological metagenomes</taxon>
    </lineage>
</organism>
<evidence type="ECO:0000259" key="1">
    <source>
        <dbReference type="PROSITE" id="PS51371"/>
    </source>
</evidence>
<evidence type="ECO:0000313" key="2">
    <source>
        <dbReference type="EMBL" id="CAB4607203.1"/>
    </source>
</evidence>
<dbReference type="PANTHER" id="PTHR43773:SF1">
    <property type="entry name" value="MAGNESIUM TRANSPORTER MGTE"/>
    <property type="match status" value="1"/>
</dbReference>
<dbReference type="EMBL" id="CAFBNA010000029">
    <property type="protein sequence ID" value="CAB4928231.1"/>
    <property type="molecule type" value="Genomic_DNA"/>
</dbReference>
<evidence type="ECO:0000313" key="4">
    <source>
        <dbReference type="EMBL" id="CAB4928231.1"/>
    </source>
</evidence>
<reference evidence="2" key="1">
    <citation type="submission" date="2020-05" db="EMBL/GenBank/DDBJ databases">
        <authorList>
            <person name="Chiriac C."/>
            <person name="Salcher M."/>
            <person name="Ghai R."/>
            <person name="Kavagutti S V."/>
        </authorList>
    </citation>
    <scope>NUCLEOTIDE SEQUENCE</scope>
</reference>
<gene>
    <name evidence="2" type="ORF">UFOPK1827_01036</name>
    <name evidence="3" type="ORF">UFOPK2000_00550</name>
    <name evidence="4" type="ORF">UFOPK3708_00677</name>
</gene>
<dbReference type="GO" id="GO:0016020">
    <property type="term" value="C:membrane"/>
    <property type="evidence" value="ECO:0007669"/>
    <property type="project" value="InterPro"/>
</dbReference>
<dbReference type="SUPFAM" id="SSF54631">
    <property type="entry name" value="CBS-domain pair"/>
    <property type="match status" value="1"/>
</dbReference>
<protein>
    <submittedName>
        <fullName evidence="2">Unannotated protein</fullName>
    </submittedName>
</protein>
<evidence type="ECO:0000313" key="3">
    <source>
        <dbReference type="EMBL" id="CAB4628364.1"/>
    </source>
</evidence>
<dbReference type="SUPFAM" id="SSF158791">
    <property type="entry name" value="MgtE N-terminal domain-like"/>
    <property type="match status" value="1"/>
</dbReference>
<dbReference type="PANTHER" id="PTHR43773">
    <property type="entry name" value="MAGNESIUM TRANSPORTER MGTE"/>
    <property type="match status" value="1"/>
</dbReference>
<dbReference type="SMART" id="SM00924">
    <property type="entry name" value="MgtE_N"/>
    <property type="match status" value="1"/>
</dbReference>
<dbReference type="Pfam" id="PF00571">
    <property type="entry name" value="CBS"/>
    <property type="match status" value="2"/>
</dbReference>
<dbReference type="InterPro" id="IPR038076">
    <property type="entry name" value="MgtE_N_sf"/>
</dbReference>
<dbReference type="InterPro" id="IPR006668">
    <property type="entry name" value="Mg_transptr_MgtE_intracell_dom"/>
</dbReference>
<dbReference type="AlphaFoldDB" id="A0A6J6H463"/>
<accession>A0A6J6H463</accession>
<dbReference type="InterPro" id="IPR046342">
    <property type="entry name" value="CBS_dom_sf"/>
</dbReference>